<protein>
    <submittedName>
        <fullName evidence="2">Glycosyltransferase family 4 protein</fullName>
    </submittedName>
</protein>
<sequence length="375" mass="43386">MGDKLSVFYLVNIPSPYRVDFFNELGNHCNLTVLFEKSNVTYRKKEWLRQEFVNFDPIFLDDSNHPWEKFKLIKHYLDKDMFDIFVIGGYSTLSGLTAIEILNRKRIPFILNTDGGFIKKDNILKHYIKRRYISSAQNWLSTSSSTTDYLIHYGARKENIHLYPFTSLLKSDIQDAPVSNSKKKERRTKLGIKEEKVIISIGRFISIKGFDTLIRSCESLPQNYGVYIIGGNPTSEYIELKETLNLKNIYFVDFKAKEELNHYYMAADLFVLPTRGDIWGLVINEAMANGLPVITTDKCVAGLELISNEINGYIIPVEDSDDLAIKIKKVLEDENMMNKMSNSNLLKINQYTIENMALQHIRIFKKAILERNTND</sequence>
<name>A0ABR8U982_9BACL</name>
<evidence type="ECO:0000313" key="2">
    <source>
        <dbReference type="EMBL" id="MBD7984580.1"/>
    </source>
</evidence>
<dbReference type="InterPro" id="IPR001296">
    <property type="entry name" value="Glyco_trans_1"/>
</dbReference>
<dbReference type="EMBL" id="JACSQN010000006">
    <property type="protein sequence ID" value="MBD7984580.1"/>
    <property type="molecule type" value="Genomic_DNA"/>
</dbReference>
<dbReference type="Pfam" id="PF00534">
    <property type="entry name" value="Glycos_transf_1"/>
    <property type="match status" value="1"/>
</dbReference>
<dbReference type="InterPro" id="IPR050194">
    <property type="entry name" value="Glycosyltransferase_grp1"/>
</dbReference>
<feature type="domain" description="Glycosyl transferase family 1" evidence="1">
    <location>
        <begin position="183"/>
        <end position="342"/>
    </location>
</feature>
<dbReference type="SUPFAM" id="SSF53756">
    <property type="entry name" value="UDP-Glycosyltransferase/glycogen phosphorylase"/>
    <property type="match status" value="1"/>
</dbReference>
<comment type="caution">
    <text evidence="2">The sequence shown here is derived from an EMBL/GenBank/DDBJ whole genome shotgun (WGS) entry which is preliminary data.</text>
</comment>
<organism evidence="2 3">
    <name type="scientific">Sporosarcina quadrami</name>
    <dbReference type="NCBI Taxonomy" id="2762234"/>
    <lineage>
        <taxon>Bacteria</taxon>
        <taxon>Bacillati</taxon>
        <taxon>Bacillota</taxon>
        <taxon>Bacilli</taxon>
        <taxon>Bacillales</taxon>
        <taxon>Caryophanaceae</taxon>
        <taxon>Sporosarcina</taxon>
    </lineage>
</organism>
<reference evidence="2 3" key="1">
    <citation type="submission" date="2020-08" db="EMBL/GenBank/DDBJ databases">
        <title>A Genomic Blueprint of the Chicken Gut Microbiome.</title>
        <authorList>
            <person name="Gilroy R."/>
            <person name="Ravi A."/>
            <person name="Getino M."/>
            <person name="Pursley I."/>
            <person name="Horton D.L."/>
            <person name="Alikhan N.-F."/>
            <person name="Baker D."/>
            <person name="Gharbi K."/>
            <person name="Hall N."/>
            <person name="Watson M."/>
            <person name="Adriaenssens E.M."/>
            <person name="Foster-Nyarko E."/>
            <person name="Jarju S."/>
            <person name="Secka A."/>
            <person name="Antonio M."/>
            <person name="Oren A."/>
            <person name="Chaudhuri R."/>
            <person name="La Ragione R.M."/>
            <person name="Hildebrand F."/>
            <person name="Pallen M.J."/>
        </authorList>
    </citation>
    <scope>NUCLEOTIDE SEQUENCE [LARGE SCALE GENOMIC DNA]</scope>
    <source>
        <strain evidence="2 3">Sa2YVA2</strain>
    </source>
</reference>
<evidence type="ECO:0000259" key="1">
    <source>
        <dbReference type="Pfam" id="PF00534"/>
    </source>
</evidence>
<dbReference type="Gene3D" id="3.40.50.2000">
    <property type="entry name" value="Glycogen Phosphorylase B"/>
    <property type="match status" value="2"/>
</dbReference>
<accession>A0ABR8U982</accession>
<dbReference type="CDD" id="cd03801">
    <property type="entry name" value="GT4_PimA-like"/>
    <property type="match status" value="1"/>
</dbReference>
<dbReference type="PANTHER" id="PTHR45947:SF3">
    <property type="entry name" value="SULFOQUINOVOSYL TRANSFERASE SQD2"/>
    <property type="match status" value="1"/>
</dbReference>
<gene>
    <name evidence="2" type="ORF">H9649_08315</name>
</gene>
<dbReference type="RefSeq" id="WP_191694278.1">
    <property type="nucleotide sequence ID" value="NZ_JACSQN010000006.1"/>
</dbReference>
<proteinExistence type="predicted"/>
<keyword evidence="3" id="KW-1185">Reference proteome</keyword>
<dbReference type="Proteomes" id="UP000626786">
    <property type="component" value="Unassembled WGS sequence"/>
</dbReference>
<evidence type="ECO:0000313" key="3">
    <source>
        <dbReference type="Proteomes" id="UP000626786"/>
    </source>
</evidence>
<dbReference type="PANTHER" id="PTHR45947">
    <property type="entry name" value="SULFOQUINOVOSYL TRANSFERASE SQD2"/>
    <property type="match status" value="1"/>
</dbReference>